<dbReference type="InterPro" id="IPR002510">
    <property type="entry name" value="Metalloprtase-TldD/E_N"/>
</dbReference>
<dbReference type="PANTHER" id="PTHR43666">
    <property type="entry name" value="TLDD PROTEIN"/>
    <property type="match status" value="1"/>
</dbReference>
<gene>
    <name evidence="4" type="ORF">ENU66_03235</name>
</gene>
<sequence>MGKFIDTERYHSIAEDVIKASNGQVVEVMIIHSIQDNARYMESTITQYGRINDLSVTVRVRFGNKSGVATTNCVTKDGLLEVVKMAEESALNAKEDPFLPDPEEQKELEHEQVDPAVAEMGPDDKCRFLGRVFREFSEDFIFHGVLRSSLNYVGIFNNLGLRADFSYTALNLTMIVEDAEEKDTFWLQHTSPDLDSLNYEKYSQRIREFLKMAYPNVHVKPGKYTVILSPYALKEVLNFMQYVGFSASALEMGISFLKGMEGERVFAESFTLEDRPLRKENFSMPFDFEGVKKKNLTIFENGVFKHFIYDKKLAKKLRKKTTGHAFDPINSFPMAGHLELKGGEKSVQELIEESPDVIYITRLHYVNVLDPATFTLTGMTRDGTFRVRHGKQWSRLPNLRFHVSFKELFNSITGISKEREYVGQPEFYSLDLPSADLLPYIRCEGFNVIGFSTEEV</sequence>
<evidence type="ECO:0000259" key="2">
    <source>
        <dbReference type="Pfam" id="PF01523"/>
    </source>
</evidence>
<dbReference type="InterPro" id="IPR045569">
    <property type="entry name" value="Metalloprtase-TldD/E_C"/>
</dbReference>
<evidence type="ECO:0000259" key="3">
    <source>
        <dbReference type="Pfam" id="PF19289"/>
    </source>
</evidence>
<proteinExistence type="inferred from homology"/>
<organism evidence="4">
    <name type="scientific">candidate division WOR-3 bacterium</name>
    <dbReference type="NCBI Taxonomy" id="2052148"/>
    <lineage>
        <taxon>Bacteria</taxon>
        <taxon>Bacteria division WOR-3</taxon>
    </lineage>
</organism>
<dbReference type="GO" id="GO:0008237">
    <property type="term" value="F:metallopeptidase activity"/>
    <property type="evidence" value="ECO:0007669"/>
    <property type="project" value="InterPro"/>
</dbReference>
<evidence type="ECO:0000313" key="4">
    <source>
        <dbReference type="EMBL" id="HGL17333.1"/>
    </source>
</evidence>
<evidence type="ECO:0008006" key="5">
    <source>
        <dbReference type="Google" id="ProtNLM"/>
    </source>
</evidence>
<feature type="domain" description="Metalloprotease TldD/E N-terminal" evidence="2">
    <location>
        <begin position="26"/>
        <end position="90"/>
    </location>
</feature>
<feature type="domain" description="Metalloprotease TldD/E C-terminal" evidence="3">
    <location>
        <begin position="221"/>
        <end position="450"/>
    </location>
</feature>
<comment type="similarity">
    <text evidence="1">Belongs to the peptidase U62 family.</text>
</comment>
<dbReference type="PANTHER" id="PTHR43666:SF1">
    <property type="entry name" value="CONSERVED PROTEIN"/>
    <property type="match status" value="1"/>
</dbReference>
<name>A0A7V3ZX83_UNCW3</name>
<dbReference type="AlphaFoldDB" id="A0A7V3ZX83"/>
<dbReference type="EMBL" id="DTDJ01000024">
    <property type="protein sequence ID" value="HGL17333.1"/>
    <property type="molecule type" value="Genomic_DNA"/>
</dbReference>
<dbReference type="InterPro" id="IPR036059">
    <property type="entry name" value="TldD/PmbA_sf"/>
</dbReference>
<dbReference type="InterPro" id="IPR035068">
    <property type="entry name" value="TldD/PmbA_N"/>
</dbReference>
<dbReference type="Pfam" id="PF01523">
    <property type="entry name" value="PmbA_TldD_1st"/>
    <property type="match status" value="1"/>
</dbReference>
<comment type="caution">
    <text evidence="4">The sequence shown here is derived from an EMBL/GenBank/DDBJ whole genome shotgun (WGS) entry which is preliminary data.</text>
</comment>
<dbReference type="Pfam" id="PF19289">
    <property type="entry name" value="PmbA_TldD_3rd"/>
    <property type="match status" value="1"/>
</dbReference>
<reference evidence="4" key="1">
    <citation type="journal article" date="2020" name="mSystems">
        <title>Genome- and Community-Level Interaction Insights into Carbon Utilization and Element Cycling Functions of Hydrothermarchaeota in Hydrothermal Sediment.</title>
        <authorList>
            <person name="Zhou Z."/>
            <person name="Liu Y."/>
            <person name="Xu W."/>
            <person name="Pan J."/>
            <person name="Luo Z.H."/>
            <person name="Li M."/>
        </authorList>
    </citation>
    <scope>NUCLEOTIDE SEQUENCE [LARGE SCALE GENOMIC DNA]</scope>
    <source>
        <strain evidence="4">SpSt-69</strain>
    </source>
</reference>
<dbReference type="GO" id="GO:0006508">
    <property type="term" value="P:proteolysis"/>
    <property type="evidence" value="ECO:0007669"/>
    <property type="project" value="InterPro"/>
</dbReference>
<dbReference type="Gene3D" id="3.30.2290.10">
    <property type="entry name" value="PmbA/TldD superfamily"/>
    <property type="match status" value="1"/>
</dbReference>
<accession>A0A7V3ZX83</accession>
<evidence type="ECO:0000256" key="1">
    <source>
        <dbReference type="ARBA" id="ARBA00005836"/>
    </source>
</evidence>
<protein>
    <recommendedName>
        <fullName evidence="5">TldD/PmbA family protein</fullName>
    </recommendedName>
</protein>
<dbReference type="SUPFAM" id="SSF111283">
    <property type="entry name" value="Putative modulator of DNA gyrase, PmbA/TldD"/>
    <property type="match status" value="1"/>
</dbReference>